<comment type="subcellular location">
    <subcellularLocation>
        <location evidence="1">Cell membrane</location>
        <topology evidence="1">Multi-pass membrane protein</topology>
    </subcellularLocation>
</comment>
<evidence type="ECO:0000256" key="2">
    <source>
        <dbReference type="ARBA" id="ARBA00022475"/>
    </source>
</evidence>
<dbReference type="GO" id="GO:0005886">
    <property type="term" value="C:plasma membrane"/>
    <property type="evidence" value="ECO:0007669"/>
    <property type="project" value="UniProtKB-SubCell"/>
</dbReference>
<feature type="transmembrane region" description="Helical" evidence="6">
    <location>
        <begin position="365"/>
        <end position="385"/>
    </location>
</feature>
<gene>
    <name evidence="7" type="ORF">SAMN05443244_0709</name>
</gene>
<feature type="transmembrane region" description="Helical" evidence="6">
    <location>
        <begin position="449"/>
        <end position="470"/>
    </location>
</feature>
<dbReference type="InterPro" id="IPR050833">
    <property type="entry name" value="Poly_Biosynth_Transport"/>
</dbReference>
<feature type="transmembrane region" description="Helical" evidence="6">
    <location>
        <begin position="424"/>
        <end position="443"/>
    </location>
</feature>
<evidence type="ECO:0000313" key="7">
    <source>
        <dbReference type="EMBL" id="SEB47537.1"/>
    </source>
</evidence>
<feature type="transmembrane region" description="Helical" evidence="6">
    <location>
        <begin position="42"/>
        <end position="64"/>
    </location>
</feature>
<dbReference type="EMBL" id="FNSD01000001">
    <property type="protein sequence ID" value="SEB47537.1"/>
    <property type="molecule type" value="Genomic_DNA"/>
</dbReference>
<evidence type="ECO:0000256" key="3">
    <source>
        <dbReference type="ARBA" id="ARBA00022692"/>
    </source>
</evidence>
<feature type="transmembrane region" description="Helical" evidence="6">
    <location>
        <begin position="332"/>
        <end position="353"/>
    </location>
</feature>
<dbReference type="Pfam" id="PF01943">
    <property type="entry name" value="Polysacc_synt"/>
    <property type="match status" value="1"/>
</dbReference>
<dbReference type="PANTHER" id="PTHR30250:SF11">
    <property type="entry name" value="O-ANTIGEN TRANSPORTER-RELATED"/>
    <property type="match status" value="1"/>
</dbReference>
<keyword evidence="3 6" id="KW-0812">Transmembrane</keyword>
<dbReference type="OrthoDB" id="103403at2"/>
<sequence>MNSKTILRNTLWYGLENLISFLASLVTSVLVARALGPSRMGYIIYVMWLANIASSFGSIGIPATTRKYMAEYLGSGQWSTARFIYFRTLSIQIGMATLMTAVSIVWVLRNAPMEFRLAALLLVIGVWPSMVNSISAQANVASEELSSNLPASAASTATFFVLTVLAVYLHWGVVGIASAMLGMRIVDFAVRFVPTIWKVRNWPADNVALPPDLRPRMFHFAWQSITGMMLTLIVWDRSEIFLLKHMSPDVRQIAFYSVAFSLAEKLLIFPTVFASATGATVFAQYGRDRSRIPAMTASSARYLGLTSLPLHIVTTALAGSLLVAMYGDQYRGAILVATMAPLTCLPKAFLTPVQTLFEAVERQKYFIWATLFASVVDVAVAWWLIPQHGAVGATIGSGLAQLIAVTALWTLAIRQYRIRMPWLFLGKVVLGSTFAAGCAYAVARTLSPLPGLIAGAGVAGALLLGCAWLFRWLEGEDLERLKVLVDASPAVLAAPVQMTYSWLLRRVTIAEELP</sequence>
<evidence type="ECO:0000313" key="8">
    <source>
        <dbReference type="Proteomes" id="UP000182409"/>
    </source>
</evidence>
<accession>A0A1H4JMZ2</accession>
<evidence type="ECO:0000256" key="4">
    <source>
        <dbReference type="ARBA" id="ARBA00022989"/>
    </source>
</evidence>
<feature type="transmembrane region" description="Helical" evidence="6">
    <location>
        <begin position="115"/>
        <end position="136"/>
    </location>
</feature>
<keyword evidence="2" id="KW-1003">Cell membrane</keyword>
<feature type="transmembrane region" description="Helical" evidence="6">
    <location>
        <begin position="391"/>
        <end position="412"/>
    </location>
</feature>
<keyword evidence="5 6" id="KW-0472">Membrane</keyword>
<organism evidence="7 8">
    <name type="scientific">Terriglobus roseus</name>
    <dbReference type="NCBI Taxonomy" id="392734"/>
    <lineage>
        <taxon>Bacteria</taxon>
        <taxon>Pseudomonadati</taxon>
        <taxon>Acidobacteriota</taxon>
        <taxon>Terriglobia</taxon>
        <taxon>Terriglobales</taxon>
        <taxon>Acidobacteriaceae</taxon>
        <taxon>Terriglobus</taxon>
    </lineage>
</organism>
<dbReference type="InterPro" id="IPR002797">
    <property type="entry name" value="Polysacc_synth"/>
</dbReference>
<proteinExistence type="predicted"/>
<feature type="transmembrane region" description="Helical" evidence="6">
    <location>
        <begin position="302"/>
        <end position="326"/>
    </location>
</feature>
<dbReference type="AlphaFoldDB" id="A0A1H4JMZ2"/>
<feature type="transmembrane region" description="Helical" evidence="6">
    <location>
        <begin position="84"/>
        <end position="108"/>
    </location>
</feature>
<reference evidence="7 8" key="1">
    <citation type="submission" date="2016-10" db="EMBL/GenBank/DDBJ databases">
        <authorList>
            <person name="de Groot N.N."/>
        </authorList>
    </citation>
    <scope>NUCLEOTIDE SEQUENCE [LARGE SCALE GENOMIC DNA]</scope>
    <source>
        <strain evidence="7 8">AB35.6</strain>
    </source>
</reference>
<dbReference type="Proteomes" id="UP000182409">
    <property type="component" value="Unassembled WGS sequence"/>
</dbReference>
<keyword evidence="4 6" id="KW-1133">Transmembrane helix</keyword>
<evidence type="ECO:0000256" key="5">
    <source>
        <dbReference type="ARBA" id="ARBA00023136"/>
    </source>
</evidence>
<name>A0A1H4JMZ2_9BACT</name>
<protein>
    <submittedName>
        <fullName evidence="7">Membrane protein involved in the export of O-antigen and teichoic acid</fullName>
    </submittedName>
</protein>
<feature type="transmembrane region" description="Helical" evidence="6">
    <location>
        <begin position="255"/>
        <end position="282"/>
    </location>
</feature>
<feature type="transmembrane region" description="Helical" evidence="6">
    <location>
        <begin position="12"/>
        <end position="35"/>
    </location>
</feature>
<evidence type="ECO:0000256" key="1">
    <source>
        <dbReference type="ARBA" id="ARBA00004651"/>
    </source>
</evidence>
<feature type="transmembrane region" description="Helical" evidence="6">
    <location>
        <begin position="217"/>
        <end position="235"/>
    </location>
</feature>
<dbReference type="RefSeq" id="WP_074652373.1">
    <property type="nucleotide sequence ID" value="NZ_FNSD01000001.1"/>
</dbReference>
<dbReference type="PANTHER" id="PTHR30250">
    <property type="entry name" value="PST FAMILY PREDICTED COLANIC ACID TRANSPORTER"/>
    <property type="match status" value="1"/>
</dbReference>
<feature type="transmembrane region" description="Helical" evidence="6">
    <location>
        <begin position="156"/>
        <end position="181"/>
    </location>
</feature>
<evidence type="ECO:0000256" key="6">
    <source>
        <dbReference type="SAM" id="Phobius"/>
    </source>
</evidence>